<dbReference type="PANTHER" id="PTHR11062:SF282">
    <property type="entry name" value="XYLOGLUCAN GALACTOSYLTRANSFERASE GT11-RELATED"/>
    <property type="match status" value="1"/>
</dbReference>
<evidence type="ECO:0000256" key="2">
    <source>
        <dbReference type="ARBA" id="ARBA00010271"/>
    </source>
</evidence>
<keyword evidence="5" id="KW-0333">Golgi apparatus</keyword>
<dbReference type="AlphaFoldDB" id="A0A7N0T6U7"/>
<dbReference type="OMA" id="PWKNDIA"/>
<evidence type="ECO:0000256" key="1">
    <source>
        <dbReference type="ARBA" id="ARBA00004323"/>
    </source>
</evidence>
<keyword evidence="8" id="KW-1185">Reference proteome</keyword>
<dbReference type="Gramene" id="Kaladp0024s0447.1.v1.1">
    <property type="protein sequence ID" value="Kaladp0024s0447.1.v1.1.CDS.1"/>
    <property type="gene ID" value="Kaladp0024s0447.v1.1"/>
</dbReference>
<evidence type="ECO:0000256" key="3">
    <source>
        <dbReference type="ARBA" id="ARBA00022676"/>
    </source>
</evidence>
<evidence type="ECO:0000259" key="6">
    <source>
        <dbReference type="Pfam" id="PF03016"/>
    </source>
</evidence>
<keyword evidence="3" id="KW-0328">Glycosyltransferase</keyword>
<accession>A0A7N0T6U7</accession>
<organism evidence="7 8">
    <name type="scientific">Kalanchoe fedtschenkoi</name>
    <name type="common">Lavender scallops</name>
    <name type="synonym">South American air plant</name>
    <dbReference type="NCBI Taxonomy" id="63787"/>
    <lineage>
        <taxon>Eukaryota</taxon>
        <taxon>Viridiplantae</taxon>
        <taxon>Streptophyta</taxon>
        <taxon>Embryophyta</taxon>
        <taxon>Tracheophyta</taxon>
        <taxon>Spermatophyta</taxon>
        <taxon>Magnoliopsida</taxon>
        <taxon>eudicotyledons</taxon>
        <taxon>Gunneridae</taxon>
        <taxon>Pentapetalae</taxon>
        <taxon>Saxifragales</taxon>
        <taxon>Crassulaceae</taxon>
        <taxon>Kalanchoe</taxon>
    </lineage>
</organism>
<dbReference type="InterPro" id="IPR040911">
    <property type="entry name" value="Exostosin_GT47"/>
</dbReference>
<evidence type="ECO:0000256" key="5">
    <source>
        <dbReference type="ARBA" id="ARBA00023034"/>
    </source>
</evidence>
<dbReference type="PANTHER" id="PTHR11062">
    <property type="entry name" value="EXOSTOSIN HEPARAN SULFATE GLYCOSYLTRANSFERASE -RELATED"/>
    <property type="match status" value="1"/>
</dbReference>
<dbReference type="Pfam" id="PF03016">
    <property type="entry name" value="Exostosin_GT47"/>
    <property type="match status" value="1"/>
</dbReference>
<dbReference type="Proteomes" id="UP000594263">
    <property type="component" value="Unplaced"/>
</dbReference>
<proteinExistence type="inferred from homology"/>
<dbReference type="EnsemblPlants" id="Kaladp0024s0447.1.v1.1">
    <property type="protein sequence ID" value="Kaladp0024s0447.1.v1.1.CDS.1"/>
    <property type="gene ID" value="Kaladp0024s0447.v1.1"/>
</dbReference>
<dbReference type="PROSITE" id="PS51257">
    <property type="entry name" value="PROKAR_LIPOPROTEIN"/>
    <property type="match status" value="1"/>
</dbReference>
<sequence>MKKTKAASSNSQHQLRLLFLIVASFLVCFIASYGCYVYGLAGFSYLSASAYLGSFKNDACAGKYIFVHQLPPKFNFDLLRRCETLSYHMKDMCVYLQNDGFGPPMSENSSTFEAGSWFATDQFSLEVIFHSRMTRYECLTNDSSSADALYVPFYAALEAGRNLESQNTKVRDKAPMELMDYISSQREWSAMEGRDHFLVAGRIAWDFRRSIDDDTYWGNKLMNLPQSEQITMLTIESTTYHENEAGVPYPTYFHPSSADQVRHWQKSVSRKRRKYLFSFAGAPRPWQQSIRSEVINQCLAARSECNLISCRDMTDRKCHSPLRVLKLFRSSKFCLQPPGDSPTRRSTFDSIISGCIPVFFDLKSGPEQYTWYFPGNYTEYSVYIPHEDVKANMTDIRRVLSLIPAADVKAMRREVIKMIPRVIYANRRSHLEDIEKDAFDIAVEGILNRVAALKSKFHRGMKSGYSHL</sequence>
<keyword evidence="3" id="KW-0808">Transferase</keyword>
<evidence type="ECO:0000313" key="8">
    <source>
        <dbReference type="Proteomes" id="UP000594263"/>
    </source>
</evidence>
<keyword evidence="4" id="KW-0812">Transmembrane</keyword>
<name>A0A7N0T6U7_KALFE</name>
<dbReference type="GO" id="GO:0000139">
    <property type="term" value="C:Golgi membrane"/>
    <property type="evidence" value="ECO:0007669"/>
    <property type="project" value="UniProtKB-SubCell"/>
</dbReference>
<dbReference type="InterPro" id="IPR004263">
    <property type="entry name" value="Exostosin"/>
</dbReference>
<comment type="similarity">
    <text evidence="2">Belongs to the glycosyltransferase 47 family.</text>
</comment>
<dbReference type="GO" id="GO:0016757">
    <property type="term" value="F:glycosyltransferase activity"/>
    <property type="evidence" value="ECO:0007669"/>
    <property type="project" value="UniProtKB-KW"/>
</dbReference>
<comment type="subcellular location">
    <subcellularLocation>
        <location evidence="1">Golgi apparatus membrane</location>
        <topology evidence="1">Single-pass type II membrane protein</topology>
    </subcellularLocation>
</comment>
<reference evidence="7" key="1">
    <citation type="submission" date="2021-01" db="UniProtKB">
        <authorList>
            <consortium name="EnsemblPlants"/>
        </authorList>
    </citation>
    <scope>IDENTIFICATION</scope>
</reference>
<feature type="domain" description="Exostosin GT47" evidence="6">
    <location>
        <begin position="60"/>
        <end position="394"/>
    </location>
</feature>
<protein>
    <recommendedName>
        <fullName evidence="6">Exostosin GT47 domain-containing protein</fullName>
    </recommendedName>
</protein>
<evidence type="ECO:0000313" key="7">
    <source>
        <dbReference type="EnsemblPlants" id="Kaladp0024s0447.1.v1.1.CDS.1"/>
    </source>
</evidence>
<evidence type="ECO:0000256" key="4">
    <source>
        <dbReference type="ARBA" id="ARBA00022968"/>
    </source>
</evidence>
<keyword evidence="4" id="KW-0735">Signal-anchor</keyword>